<gene>
    <name evidence="1" type="ORF">BDA96_02G084500</name>
</gene>
<dbReference type="EMBL" id="CM027681">
    <property type="protein sequence ID" value="KAG0542217.1"/>
    <property type="molecule type" value="Genomic_DNA"/>
</dbReference>
<evidence type="ECO:0000313" key="2">
    <source>
        <dbReference type="Proteomes" id="UP000807115"/>
    </source>
</evidence>
<sequence>MPKGEDTRVSGSPEQVEMLRYKTSPSTWFSQVNNRWERVLYQSAFDWKNNVLPVEAKALLANGDDLERMTREGSWINFEELAEAWRM</sequence>
<reference evidence="1" key="2">
    <citation type="submission" date="2020-10" db="EMBL/GenBank/DDBJ databases">
        <authorList>
            <person name="Cooper E.A."/>
            <person name="Brenton Z.W."/>
            <person name="Flinn B.S."/>
            <person name="Jenkins J."/>
            <person name="Shu S."/>
            <person name="Flowers D."/>
            <person name="Luo F."/>
            <person name="Wang Y."/>
            <person name="Xia P."/>
            <person name="Barry K."/>
            <person name="Daum C."/>
            <person name="Lipzen A."/>
            <person name="Yoshinaga Y."/>
            <person name="Schmutz J."/>
            <person name="Saski C."/>
            <person name="Vermerris W."/>
            <person name="Kresovich S."/>
        </authorList>
    </citation>
    <scope>NUCLEOTIDE SEQUENCE</scope>
</reference>
<accession>A0A921URT3</accession>
<evidence type="ECO:0000313" key="1">
    <source>
        <dbReference type="EMBL" id="KAG0542217.1"/>
    </source>
</evidence>
<dbReference type="AlphaFoldDB" id="A0A921URT3"/>
<protein>
    <submittedName>
        <fullName evidence="1">Uncharacterized protein</fullName>
    </submittedName>
</protein>
<name>A0A921URT3_SORBI</name>
<dbReference type="Proteomes" id="UP000807115">
    <property type="component" value="Chromosome 2"/>
</dbReference>
<reference evidence="1" key="1">
    <citation type="journal article" date="2019" name="BMC Genomics">
        <title>A new reference genome for Sorghum bicolor reveals high levels of sequence similarity between sweet and grain genotypes: implications for the genetics of sugar metabolism.</title>
        <authorList>
            <person name="Cooper E.A."/>
            <person name="Brenton Z.W."/>
            <person name="Flinn B.S."/>
            <person name="Jenkins J."/>
            <person name="Shu S."/>
            <person name="Flowers D."/>
            <person name="Luo F."/>
            <person name="Wang Y."/>
            <person name="Xia P."/>
            <person name="Barry K."/>
            <person name="Daum C."/>
            <person name="Lipzen A."/>
            <person name="Yoshinaga Y."/>
            <person name="Schmutz J."/>
            <person name="Saski C."/>
            <person name="Vermerris W."/>
            <person name="Kresovich S."/>
        </authorList>
    </citation>
    <scope>NUCLEOTIDE SEQUENCE</scope>
</reference>
<organism evidence="1 2">
    <name type="scientific">Sorghum bicolor</name>
    <name type="common">Sorghum</name>
    <name type="synonym">Sorghum vulgare</name>
    <dbReference type="NCBI Taxonomy" id="4558"/>
    <lineage>
        <taxon>Eukaryota</taxon>
        <taxon>Viridiplantae</taxon>
        <taxon>Streptophyta</taxon>
        <taxon>Embryophyta</taxon>
        <taxon>Tracheophyta</taxon>
        <taxon>Spermatophyta</taxon>
        <taxon>Magnoliopsida</taxon>
        <taxon>Liliopsida</taxon>
        <taxon>Poales</taxon>
        <taxon>Poaceae</taxon>
        <taxon>PACMAD clade</taxon>
        <taxon>Panicoideae</taxon>
        <taxon>Andropogonodae</taxon>
        <taxon>Andropogoneae</taxon>
        <taxon>Sorghinae</taxon>
        <taxon>Sorghum</taxon>
    </lineage>
</organism>
<proteinExistence type="predicted"/>
<comment type="caution">
    <text evidence="1">The sequence shown here is derived from an EMBL/GenBank/DDBJ whole genome shotgun (WGS) entry which is preliminary data.</text>
</comment>